<reference evidence="1" key="1">
    <citation type="submission" date="2021-01" db="EMBL/GenBank/DDBJ databases">
        <authorList>
            <person name="Bezrukov I."/>
        </authorList>
    </citation>
    <scope>NUCLEOTIDE SEQUENCE</scope>
</reference>
<dbReference type="AlphaFoldDB" id="A0A8S1ZY39"/>
<evidence type="ECO:0000313" key="2">
    <source>
        <dbReference type="Proteomes" id="UP000682877"/>
    </source>
</evidence>
<dbReference type="EMBL" id="LR999453">
    <property type="protein sequence ID" value="CAE5967835.1"/>
    <property type="molecule type" value="Genomic_DNA"/>
</dbReference>
<accession>A0A8S1ZY39</accession>
<dbReference type="Proteomes" id="UP000682877">
    <property type="component" value="Chromosome 3"/>
</dbReference>
<gene>
    <name evidence="1" type="ORF">AARE701A_LOCUS7605</name>
</gene>
<sequence>MVLHPQSVALSGKDTRTESTGVVSGEKLLRDKAGLINRRCGYALDSTLAGWRWSGVSFSVRLASSWLVGGPVPASFRSSKDGGSDQVLWLWRLGFRLSPV</sequence>
<keyword evidence="2" id="KW-1185">Reference proteome</keyword>
<name>A0A8S1ZY39_ARAAE</name>
<protein>
    <submittedName>
        <fullName evidence="1">Uncharacterized protein</fullName>
    </submittedName>
</protein>
<evidence type="ECO:0000313" key="1">
    <source>
        <dbReference type="EMBL" id="CAE5967835.1"/>
    </source>
</evidence>
<proteinExistence type="predicted"/>
<organism evidence="1 2">
    <name type="scientific">Arabidopsis arenosa</name>
    <name type="common">Sand rock-cress</name>
    <name type="synonym">Cardaminopsis arenosa</name>
    <dbReference type="NCBI Taxonomy" id="38785"/>
    <lineage>
        <taxon>Eukaryota</taxon>
        <taxon>Viridiplantae</taxon>
        <taxon>Streptophyta</taxon>
        <taxon>Embryophyta</taxon>
        <taxon>Tracheophyta</taxon>
        <taxon>Spermatophyta</taxon>
        <taxon>Magnoliopsida</taxon>
        <taxon>eudicotyledons</taxon>
        <taxon>Gunneridae</taxon>
        <taxon>Pentapetalae</taxon>
        <taxon>rosids</taxon>
        <taxon>malvids</taxon>
        <taxon>Brassicales</taxon>
        <taxon>Brassicaceae</taxon>
        <taxon>Camelineae</taxon>
        <taxon>Arabidopsis</taxon>
    </lineage>
</organism>